<comment type="caution">
    <text evidence="3">The sequence shown here is derived from an EMBL/GenBank/DDBJ whole genome shotgun (WGS) entry which is preliminary data.</text>
</comment>
<dbReference type="Pfam" id="PF14661">
    <property type="entry name" value="HAUS6_N"/>
    <property type="match status" value="1"/>
</dbReference>
<dbReference type="InterPro" id="IPR028163">
    <property type="entry name" value="HAUS_6_N"/>
</dbReference>
<protein>
    <recommendedName>
        <fullName evidence="2">HAUS augmin-like complex subunit 6 N-terminal domain-containing protein</fullName>
    </recommendedName>
</protein>
<sequence>MATRAQADTTTVALLLTNLRLLDLPTQPDLPINEETFSLGKNKSRAFEHISHHIFDRYDPVECRSRFTGTWPIYEPAQSKNFRAVVINWLNDLKKVGILHNAVIIRKSMFDECQGDRYEELLLALSTMALKKSVEREYGDALGHSLAFDEVLSLQPDSDTVTALSIAYQNSLRRTLQRRFVNKQRWFLASRRLEEQERLVSEKEQTTAIARESRKNLDVRERDIVSTWEKNWIGDQAIYRLLLPEQGSDPEQDIWSDASFQRLLKTGMFAKGSTSSSGNTTVLQKMEESLKVHEKRLSQWSEFNEKFLKERSGSKRSTSGKKVSFAADVGGGFGIDFNKHQNLHASALSLQEGTQLPLPSTEDEFGKLFNSMRKELQTIRVSRRKLGTLSYANTYGETEEEEEEEEATAPAGPKQPVVGKDITEEEALQLLTAHLPVDSAVPKQSSKSGPEATVEPLPAPKPVRENPPPDILKPSSPDPAPGKTHTPKARLRSPPPPPKPVEPSYDDENDPESTTPPGGSPNPADEEIIPVEDKVILPRGRSIRSYEEEDSVDEYMVEKMIAQITTSTDTPAPARPHRILPNPTWSKEDLEEDPFRPRPKVALSPQLTPYRLQKDREGYLDTPRVEFSSSDYNVDEDDEDEHDASPSKGRGRSSH</sequence>
<organism evidence="3 4">
    <name type="scientific">Orbilia brochopaga</name>
    <dbReference type="NCBI Taxonomy" id="3140254"/>
    <lineage>
        <taxon>Eukaryota</taxon>
        <taxon>Fungi</taxon>
        <taxon>Dikarya</taxon>
        <taxon>Ascomycota</taxon>
        <taxon>Pezizomycotina</taxon>
        <taxon>Orbiliomycetes</taxon>
        <taxon>Orbiliales</taxon>
        <taxon>Orbiliaceae</taxon>
        <taxon>Orbilia</taxon>
    </lineage>
</organism>
<reference evidence="3 4" key="1">
    <citation type="submission" date="2019-10" db="EMBL/GenBank/DDBJ databases">
        <authorList>
            <person name="Palmer J.M."/>
        </authorList>
    </citation>
    <scope>NUCLEOTIDE SEQUENCE [LARGE SCALE GENOMIC DNA]</scope>
    <source>
        <strain evidence="3 4">TWF696</strain>
    </source>
</reference>
<accession>A0AAV9U8Q9</accession>
<keyword evidence="4" id="KW-1185">Reference proteome</keyword>
<evidence type="ECO:0000313" key="3">
    <source>
        <dbReference type="EMBL" id="KAK6337726.1"/>
    </source>
</evidence>
<evidence type="ECO:0000256" key="1">
    <source>
        <dbReference type="SAM" id="MobiDB-lite"/>
    </source>
</evidence>
<dbReference type="GO" id="GO:0008017">
    <property type="term" value="F:microtubule binding"/>
    <property type="evidence" value="ECO:0007669"/>
    <property type="project" value="TreeGrafter"/>
</dbReference>
<feature type="region of interest" description="Disordered" evidence="1">
    <location>
        <begin position="392"/>
        <end position="655"/>
    </location>
</feature>
<dbReference type="GO" id="GO:1990498">
    <property type="term" value="C:mitotic spindle microtubule"/>
    <property type="evidence" value="ECO:0007669"/>
    <property type="project" value="TreeGrafter"/>
</dbReference>
<evidence type="ECO:0000313" key="4">
    <source>
        <dbReference type="Proteomes" id="UP001375240"/>
    </source>
</evidence>
<dbReference type="AlphaFoldDB" id="A0AAV9U8Q9"/>
<feature type="compositionally biased region" description="Acidic residues" evidence="1">
    <location>
        <begin position="397"/>
        <end position="407"/>
    </location>
</feature>
<dbReference type="Proteomes" id="UP001375240">
    <property type="component" value="Unassembled WGS sequence"/>
</dbReference>
<feature type="compositionally biased region" description="Pro residues" evidence="1">
    <location>
        <begin position="457"/>
        <end position="480"/>
    </location>
</feature>
<evidence type="ECO:0000259" key="2">
    <source>
        <dbReference type="Pfam" id="PF14661"/>
    </source>
</evidence>
<dbReference type="InterPro" id="IPR026797">
    <property type="entry name" value="HAUS_6"/>
</dbReference>
<name>A0AAV9U8Q9_9PEZI</name>
<dbReference type="PANTHER" id="PTHR16151">
    <property type="entry name" value="HAUS AUGMIN-LIKE COMPLEX SUBUNIT 6"/>
    <property type="match status" value="1"/>
</dbReference>
<feature type="compositionally biased region" description="Acidic residues" evidence="1">
    <location>
        <begin position="633"/>
        <end position="642"/>
    </location>
</feature>
<dbReference type="EMBL" id="JAVHNQ010000010">
    <property type="protein sequence ID" value="KAK6337726.1"/>
    <property type="molecule type" value="Genomic_DNA"/>
</dbReference>
<feature type="domain" description="HAUS augmin-like complex subunit 6 N-terminal" evidence="2">
    <location>
        <begin position="15"/>
        <end position="213"/>
    </location>
</feature>
<dbReference type="PANTHER" id="PTHR16151:SF2">
    <property type="entry name" value="HAUS AUGMIN-LIKE COMPLEX SUBUNIT 6"/>
    <property type="match status" value="1"/>
</dbReference>
<dbReference type="GO" id="GO:0070652">
    <property type="term" value="C:HAUS complex"/>
    <property type="evidence" value="ECO:0007669"/>
    <property type="project" value="InterPro"/>
</dbReference>
<dbReference type="GO" id="GO:0051225">
    <property type="term" value="P:spindle assembly"/>
    <property type="evidence" value="ECO:0007669"/>
    <property type="project" value="InterPro"/>
</dbReference>
<proteinExistence type="predicted"/>
<gene>
    <name evidence="3" type="ORF">TWF696_001206</name>
</gene>